<dbReference type="PANTHER" id="PTHR38813">
    <property type="match status" value="1"/>
</dbReference>
<dbReference type="STRING" id="1618443.UV73_C0009G0051"/>
<proteinExistence type="predicted"/>
<dbReference type="EMBL" id="LCFP01000009">
    <property type="protein sequence ID" value="KKS96700.1"/>
    <property type="molecule type" value="Genomic_DNA"/>
</dbReference>
<keyword evidence="1" id="KW-1277">Toxin-antitoxin system</keyword>
<comment type="caution">
    <text evidence="2">The sequence shown here is derived from an EMBL/GenBank/DDBJ whole genome shotgun (WGS) entry which is preliminary data.</text>
</comment>
<dbReference type="AlphaFoldDB" id="A0A0G1DFN9"/>
<dbReference type="Gene3D" id="3.30.2310.20">
    <property type="entry name" value="RelE-like"/>
    <property type="match status" value="1"/>
</dbReference>
<gene>
    <name evidence="2" type="ORF">UV73_C0009G0051</name>
</gene>
<reference evidence="2 3" key="1">
    <citation type="journal article" date="2015" name="Nature">
        <title>rRNA introns, odd ribosomes, and small enigmatic genomes across a large radiation of phyla.</title>
        <authorList>
            <person name="Brown C.T."/>
            <person name="Hug L.A."/>
            <person name="Thomas B.C."/>
            <person name="Sharon I."/>
            <person name="Castelle C.J."/>
            <person name="Singh A."/>
            <person name="Wilkins M.J."/>
            <person name="Williams K.H."/>
            <person name="Banfield J.F."/>
        </authorList>
    </citation>
    <scope>NUCLEOTIDE SEQUENCE [LARGE SCALE GENOMIC DNA]</scope>
</reference>
<dbReference type="InterPro" id="IPR035093">
    <property type="entry name" value="RelE/ParE_toxin_dom_sf"/>
</dbReference>
<dbReference type="Proteomes" id="UP000034894">
    <property type="component" value="Unassembled WGS sequence"/>
</dbReference>
<protein>
    <submittedName>
        <fullName evidence="2">RelE/StbE family addiction module toxin</fullName>
    </submittedName>
</protein>
<dbReference type="Pfam" id="PF05016">
    <property type="entry name" value="ParE_toxin"/>
    <property type="match status" value="1"/>
</dbReference>
<evidence type="ECO:0000313" key="2">
    <source>
        <dbReference type="EMBL" id="KKS96700.1"/>
    </source>
</evidence>
<evidence type="ECO:0000313" key="3">
    <source>
        <dbReference type="Proteomes" id="UP000034894"/>
    </source>
</evidence>
<accession>A0A0G1DFN9</accession>
<evidence type="ECO:0000256" key="1">
    <source>
        <dbReference type="ARBA" id="ARBA00022649"/>
    </source>
</evidence>
<dbReference type="InterPro" id="IPR052747">
    <property type="entry name" value="TA_system_RelE_toxin"/>
</dbReference>
<name>A0A0G1DFN9_9BACT</name>
<dbReference type="InterPro" id="IPR007712">
    <property type="entry name" value="RelE/ParE_toxin"/>
</dbReference>
<organism evidence="2 3">
    <name type="scientific">Candidatus Gottesmanbacteria bacterium GW2011_GWA2_43_14</name>
    <dbReference type="NCBI Taxonomy" id="1618443"/>
    <lineage>
        <taxon>Bacteria</taxon>
        <taxon>Candidatus Gottesmaniibacteriota</taxon>
    </lineage>
</organism>
<dbReference type="SUPFAM" id="SSF143011">
    <property type="entry name" value="RelE-like"/>
    <property type="match status" value="1"/>
</dbReference>
<sequence>MYTADLTKQAVKSFKKIPKEFQKKIKEAILKLEQNPLTSGTIKLANYPVAEYRKKVGDYSILFDLDDDKKLLIIADIKRRTSTTYQ</sequence>
<dbReference type="PANTHER" id="PTHR38813:SF1">
    <property type="entry name" value="TOXIN RELE1-RELATED"/>
    <property type="match status" value="1"/>
</dbReference>